<feature type="compositionally biased region" description="Polar residues" evidence="7">
    <location>
        <begin position="537"/>
        <end position="551"/>
    </location>
</feature>
<comment type="similarity">
    <text evidence="2">Belongs to the eIF-2B gamma/epsilon subunits family.</text>
</comment>
<proteinExistence type="inferred from homology"/>
<dbReference type="GO" id="GO:0003743">
    <property type="term" value="F:translation initiation factor activity"/>
    <property type="evidence" value="ECO:0007669"/>
    <property type="project" value="TreeGrafter"/>
</dbReference>
<dbReference type="InterPro" id="IPR003307">
    <property type="entry name" value="W2_domain"/>
</dbReference>
<feature type="region of interest" description="Disordered" evidence="7">
    <location>
        <begin position="494"/>
        <end position="551"/>
    </location>
</feature>
<evidence type="ECO:0000256" key="2">
    <source>
        <dbReference type="ARBA" id="ARBA00007878"/>
    </source>
</evidence>
<dbReference type="Gene3D" id="1.25.40.180">
    <property type="match status" value="1"/>
</dbReference>
<dbReference type="AlphaFoldDB" id="A0A8H7F6I9"/>
<dbReference type="PROSITE" id="PS51363">
    <property type="entry name" value="W2"/>
    <property type="match status" value="1"/>
</dbReference>
<evidence type="ECO:0000313" key="9">
    <source>
        <dbReference type="EMBL" id="KAF7778802.1"/>
    </source>
</evidence>
<comment type="subunit">
    <text evidence="6">Component of the translation initiation factor 2B (eIF2B) complex which is a heterodecamer of two sets of five different subunits: alpha, beta, gamma, delta and epsilon. Subunits alpha, beta and delta comprise a regulatory subcomplex and subunits epsilon and gamma comprise a catalytic subcomplex. Within the complex, the hexameric regulatory complex resides at the center, with the two heterodimeric catalytic subcomplexes bound on opposite sides.</text>
</comment>
<dbReference type="Gene3D" id="2.160.10.10">
    <property type="entry name" value="Hexapeptide repeat proteins"/>
    <property type="match status" value="1"/>
</dbReference>
<dbReference type="InterPro" id="IPR035543">
    <property type="entry name" value="eIF-2B_epsilon_N"/>
</dbReference>
<dbReference type="InterPro" id="IPR016024">
    <property type="entry name" value="ARM-type_fold"/>
</dbReference>
<comment type="caution">
    <text evidence="9">The sequence shown here is derived from an EMBL/GenBank/DDBJ whole genome shotgun (WGS) entry which is preliminary data.</text>
</comment>
<evidence type="ECO:0000256" key="6">
    <source>
        <dbReference type="ARBA" id="ARBA00046432"/>
    </source>
</evidence>
<dbReference type="GO" id="GO:0031369">
    <property type="term" value="F:translation initiation factor binding"/>
    <property type="evidence" value="ECO:0007669"/>
    <property type="project" value="InterPro"/>
</dbReference>
<dbReference type="InterPro" id="IPR051956">
    <property type="entry name" value="eIF2B_epsilon"/>
</dbReference>
<protein>
    <recommendedName>
        <fullName evidence="4">Translation initiation factor eIF2B subunit epsilon</fullName>
    </recommendedName>
    <alternativeName>
        <fullName evidence="5">eIF2B GDP-GTP exchange factor subunit epsilon</fullName>
    </alternativeName>
</protein>
<dbReference type="CDD" id="cd04197">
    <property type="entry name" value="eIF-2B_epsilon_N"/>
    <property type="match status" value="1"/>
</dbReference>
<dbReference type="CDD" id="cd11558">
    <property type="entry name" value="W2_eIF2B_epsilon"/>
    <property type="match status" value="1"/>
</dbReference>
<feature type="domain" description="W2" evidence="8">
    <location>
        <begin position="553"/>
        <end position="736"/>
    </location>
</feature>
<dbReference type="Pfam" id="PF25084">
    <property type="entry name" value="LbH_EIF2B"/>
    <property type="match status" value="1"/>
</dbReference>
<dbReference type="SUPFAM" id="SSF48371">
    <property type="entry name" value="ARM repeat"/>
    <property type="match status" value="1"/>
</dbReference>
<evidence type="ECO:0000256" key="5">
    <source>
        <dbReference type="ARBA" id="ARBA00044345"/>
    </source>
</evidence>
<dbReference type="PANTHER" id="PTHR45887:SF1">
    <property type="entry name" value="TRANSLATION INITIATION FACTOR EIF-2B SUBUNIT EPSILON"/>
    <property type="match status" value="1"/>
</dbReference>
<dbReference type="EMBL" id="JABXXO010000004">
    <property type="protein sequence ID" value="KAF7778802.1"/>
    <property type="molecule type" value="Genomic_DNA"/>
</dbReference>
<evidence type="ECO:0000256" key="3">
    <source>
        <dbReference type="ARBA" id="ARBA00022490"/>
    </source>
</evidence>
<dbReference type="SUPFAM" id="SSF53448">
    <property type="entry name" value="Nucleotide-diphospho-sugar transferases"/>
    <property type="match status" value="1"/>
</dbReference>
<dbReference type="GO" id="GO:0005851">
    <property type="term" value="C:eukaryotic translation initiation factor 2B complex"/>
    <property type="evidence" value="ECO:0007669"/>
    <property type="project" value="TreeGrafter"/>
</dbReference>
<dbReference type="PANTHER" id="PTHR45887">
    <property type="entry name" value="TRANSLATION INITIATION FACTOR EIF-2B SUBUNIT EPSILON"/>
    <property type="match status" value="1"/>
</dbReference>
<sequence>MASQPNAVKEKLIDDEEVLQAVVLADSFNKRFRPLTARKPRCLLPICNALLLDWTFESLALAGVQEVFVICRSHASQVKEAIKESKWSKPASGMKIVPIMTSRETYSPGDAMRDIYTRGLVTTDFVLVMGDLVSNIRIDEVVRVHKERRKTNKDAIMTMVVKESGAAHRSRARGESSMFVVDPQTSECLHYESITGYPSTKIAEIPREILTEHPEVEIRNDLIDCAIDVCSVEVPSLFQDNFDYLDIRRDFVRGVLTSDLLMKNIHLYVAEDGYAARVQDTRSYDSISKDILSRWTFPLVPDDNYPGGHVYEHLRGNRYIAKDGTVLLARTCKIGTNTLIGSSTTVSENVHITSSVIGQNCTIGAGTTIDNSYIFDHTVIGPNCKIQKSIVGSDCTIHENTQMPNGCLVGDSVALGPDVVLSPFERLSVKRLKVTPETSDSSDDDSDLESVEENQASILGNLNLGKDSNALLWPRGSPDEEDDVEDVENYRNQRFMRIGDNDSNIVSSDAGSETSGEEETSASDEDTDSQYGGRSASVLSDASAPSDTADFSDNAEKEFQAEVKQSLDRAFAEGHSVDNAAVELKTLRMASNVSLTRVREAVISAIVERIPIVQSGAAQQRKDISSVIDRWGSLIDKIGGVNAIETICLLQAHCATSLRMPLFGQILVALYQDDIVDEDDVRAWHVLPVSKGEDRKPGTETDNFKKCWLIGTHMLKQFDDQDSDDSNKASEDEVDT</sequence>
<evidence type="ECO:0000256" key="7">
    <source>
        <dbReference type="SAM" id="MobiDB-lite"/>
    </source>
</evidence>
<dbReference type="FunFam" id="3.90.550.10:FF:000066">
    <property type="entry name" value="Translation initiation factor eIF-2B subunit epsilon"/>
    <property type="match status" value="1"/>
</dbReference>
<dbReference type="InterPro" id="IPR029044">
    <property type="entry name" value="Nucleotide-diphossugar_trans"/>
</dbReference>
<dbReference type="InterPro" id="IPR044123">
    <property type="entry name" value="W2_eIF2B_epsilon"/>
</dbReference>
<dbReference type="GO" id="GO:0005829">
    <property type="term" value="C:cytosol"/>
    <property type="evidence" value="ECO:0007669"/>
    <property type="project" value="UniProtKB-SubCell"/>
</dbReference>
<feature type="compositionally biased region" description="Acidic residues" evidence="7">
    <location>
        <begin position="515"/>
        <end position="528"/>
    </location>
</feature>
<feature type="compositionally biased region" description="Acidic residues" evidence="7">
    <location>
        <begin position="440"/>
        <end position="452"/>
    </location>
</feature>
<dbReference type="GO" id="GO:0005085">
    <property type="term" value="F:guanyl-nucleotide exchange factor activity"/>
    <property type="evidence" value="ECO:0007669"/>
    <property type="project" value="InterPro"/>
</dbReference>
<evidence type="ECO:0000256" key="4">
    <source>
        <dbReference type="ARBA" id="ARBA00044144"/>
    </source>
</evidence>
<evidence type="ECO:0000256" key="1">
    <source>
        <dbReference type="ARBA" id="ARBA00004514"/>
    </source>
</evidence>
<dbReference type="Pfam" id="PF00483">
    <property type="entry name" value="NTP_transferase"/>
    <property type="match status" value="1"/>
</dbReference>
<dbReference type="InterPro" id="IPR056764">
    <property type="entry name" value="LbH_EIF2B3/5"/>
</dbReference>
<accession>A0A8H7F6I9</accession>
<name>A0A8H7F6I9_AGABI</name>
<reference evidence="9 10" key="1">
    <citation type="journal article" name="Sci. Rep.">
        <title>Telomere-to-telomere assembled and centromere annotated genomes of the two main subspecies of the button mushroom Agaricus bisporus reveal especially polymorphic chromosome ends.</title>
        <authorList>
            <person name="Sonnenberg A.S.M."/>
            <person name="Sedaghat-Telgerd N."/>
            <person name="Lavrijssen B."/>
            <person name="Ohm R.A."/>
            <person name="Hendrickx P.M."/>
            <person name="Scholtmeijer K."/>
            <person name="Baars J.J.P."/>
            <person name="van Peer A."/>
        </authorList>
    </citation>
    <scope>NUCLEOTIDE SEQUENCE [LARGE SCALE GENOMIC DNA]</scope>
    <source>
        <strain evidence="9 10">H119_p4</strain>
    </source>
</reference>
<organism evidence="9 10">
    <name type="scientific">Agaricus bisporus var. burnettii</name>
    <dbReference type="NCBI Taxonomy" id="192524"/>
    <lineage>
        <taxon>Eukaryota</taxon>
        <taxon>Fungi</taxon>
        <taxon>Dikarya</taxon>
        <taxon>Basidiomycota</taxon>
        <taxon>Agaricomycotina</taxon>
        <taxon>Agaricomycetes</taxon>
        <taxon>Agaricomycetidae</taxon>
        <taxon>Agaricales</taxon>
        <taxon>Agaricineae</taxon>
        <taxon>Agaricaceae</taxon>
        <taxon>Agaricus</taxon>
    </lineage>
</organism>
<evidence type="ECO:0000313" key="10">
    <source>
        <dbReference type="Proteomes" id="UP000629468"/>
    </source>
</evidence>
<comment type="subcellular location">
    <subcellularLocation>
        <location evidence="1">Cytoplasm</location>
        <location evidence="1">Cytosol</location>
    </subcellularLocation>
</comment>
<feature type="region of interest" description="Disordered" evidence="7">
    <location>
        <begin position="433"/>
        <end position="452"/>
    </location>
</feature>
<dbReference type="InterPro" id="IPR005835">
    <property type="entry name" value="NTP_transferase_dom"/>
</dbReference>
<keyword evidence="3" id="KW-0963">Cytoplasm</keyword>
<dbReference type="Proteomes" id="UP000629468">
    <property type="component" value="Unassembled WGS sequence"/>
</dbReference>
<evidence type="ECO:0000259" key="8">
    <source>
        <dbReference type="PROSITE" id="PS51363"/>
    </source>
</evidence>
<gene>
    <name evidence="9" type="ORF">Agabi119p4_3147</name>
</gene>
<dbReference type="Gene3D" id="3.90.550.10">
    <property type="entry name" value="Spore Coat Polysaccharide Biosynthesis Protein SpsA, Chain A"/>
    <property type="match status" value="1"/>
</dbReference>